<comment type="caution">
    <text evidence="3">The sequence shown here is derived from an EMBL/GenBank/DDBJ whole genome shotgun (WGS) entry which is preliminary data.</text>
</comment>
<sequence>MVTTSSSTPSPRKRSKGKRFAARCAFANKDFHCMQDVECTNQQHNCEELKKQLLLYQKLSSQLKAVIRVQNLSLPGLRYRKDKIKLCQHCVLKLSNRSEKQQQSSEPEAPFLEHSYSSTCSEKSSAASSDTDENDAQEFSPTASSTPLKQGQADALFPLSSETDKEKVSPGEKIIEQMKGLSQTELCKVAKFLGEIQNVQVKKDSTLISQNYQDLEYLTNINLEEWLSGRNPVVVNFVKGVSGLASPLKGRPLYSVAKSVEQVYNTLKSKHVMLLSFSENAVIHSIVNSKLACNINGLSSPGGSYWTLKHWLENQASSLLPPPVGDCLCAFDNDQVVGKTYHVRANSKVRVSVITSICMAEVDLHGELQKKSELKPSAWYDASADTAQILNYDSHHHKYLSDLHYKEMYNALKFHIEKVHKETVVKDDGTKFDEIDTLIADKQFQRLWKVCNQCNHHNPKTKRLCEKSSKSQQSKDQNTCTLPKKVQREIASEVSFLQEDESGGTSSMDTSATPTDCHQVHVLPRDPVFLNPNSFENVKEVFLAIGKDFQIRKYLDPPLVGDLGREWLVVVCDGLPYILGQRVIKETFHCQECQQAVFGRDSYEEHCNAAHNIEAADIVYSMEFDWVHLRIGYGHYEMNMVRSFIELNWDIMVKDLAYCMGFCTENAQKYAKKASDHHKSWELLCILYEGSVEELLLPYVRSCVESQVEPSPVGYLLWTENVKSPKYQYLQEQVFTYLQSIRNFRKGVRNNDKDLIMAGKYKHAPIFHGRNHPKYSQIELIEAKHDIIMPPLVKEFVHSHQSVSQSGQAGRGEDMDFQLENLNKRSKVWTPKGVPSEADWLRTFRNLEKLDKVQYHTLFSFTFETIYVNNSTVYSVTDVAVCTVCKLTC</sequence>
<accession>A0A9Q0YI47</accession>
<protein>
    <recommendedName>
        <fullName evidence="2">C2H2-type domain-containing protein</fullName>
    </recommendedName>
</protein>
<dbReference type="InterPro" id="IPR013087">
    <property type="entry name" value="Znf_C2H2_type"/>
</dbReference>
<feature type="domain" description="C2H2-type" evidence="2">
    <location>
        <begin position="590"/>
        <end position="611"/>
    </location>
</feature>
<dbReference type="AlphaFoldDB" id="A0A9Q0YI47"/>
<dbReference type="OrthoDB" id="6151976at2759"/>
<dbReference type="PROSITE" id="PS00028">
    <property type="entry name" value="ZINC_FINGER_C2H2_1"/>
    <property type="match status" value="1"/>
</dbReference>
<evidence type="ECO:0000313" key="3">
    <source>
        <dbReference type="EMBL" id="KAJ8022554.1"/>
    </source>
</evidence>
<evidence type="ECO:0000259" key="2">
    <source>
        <dbReference type="PROSITE" id="PS00028"/>
    </source>
</evidence>
<gene>
    <name evidence="3" type="ORF">HOLleu_37485</name>
</gene>
<dbReference type="Proteomes" id="UP001152320">
    <property type="component" value="Chromosome 20"/>
</dbReference>
<feature type="region of interest" description="Disordered" evidence="1">
    <location>
        <begin position="122"/>
        <end position="150"/>
    </location>
</feature>
<keyword evidence="4" id="KW-1185">Reference proteome</keyword>
<proteinExistence type="predicted"/>
<evidence type="ECO:0000313" key="4">
    <source>
        <dbReference type="Proteomes" id="UP001152320"/>
    </source>
</evidence>
<evidence type="ECO:0000256" key="1">
    <source>
        <dbReference type="SAM" id="MobiDB-lite"/>
    </source>
</evidence>
<dbReference type="EMBL" id="JAIZAY010000020">
    <property type="protein sequence ID" value="KAJ8022554.1"/>
    <property type="molecule type" value="Genomic_DNA"/>
</dbReference>
<organism evidence="3 4">
    <name type="scientific">Holothuria leucospilota</name>
    <name type="common">Black long sea cucumber</name>
    <name type="synonym">Mertensiothuria leucospilota</name>
    <dbReference type="NCBI Taxonomy" id="206669"/>
    <lineage>
        <taxon>Eukaryota</taxon>
        <taxon>Metazoa</taxon>
        <taxon>Echinodermata</taxon>
        <taxon>Eleutherozoa</taxon>
        <taxon>Echinozoa</taxon>
        <taxon>Holothuroidea</taxon>
        <taxon>Aspidochirotacea</taxon>
        <taxon>Aspidochirotida</taxon>
        <taxon>Holothuriidae</taxon>
        <taxon>Holothuria</taxon>
    </lineage>
</organism>
<feature type="region of interest" description="Disordered" evidence="1">
    <location>
        <begin position="459"/>
        <end position="482"/>
    </location>
</feature>
<feature type="compositionally biased region" description="Polar residues" evidence="1">
    <location>
        <begin position="137"/>
        <end position="149"/>
    </location>
</feature>
<name>A0A9Q0YI47_HOLLE</name>
<reference evidence="3" key="1">
    <citation type="submission" date="2021-10" db="EMBL/GenBank/DDBJ databases">
        <title>Tropical sea cucumber genome reveals ecological adaptation and Cuvierian tubules defense mechanism.</title>
        <authorList>
            <person name="Chen T."/>
        </authorList>
    </citation>
    <scope>NUCLEOTIDE SEQUENCE</scope>
    <source>
        <strain evidence="3">Nanhai2018</strain>
        <tissue evidence="3">Muscle</tissue>
    </source>
</reference>